<keyword evidence="2" id="KW-1185">Reference proteome</keyword>
<organism evidence="1 2">
    <name type="scientific">Gossypium trilobum</name>
    <dbReference type="NCBI Taxonomy" id="34281"/>
    <lineage>
        <taxon>Eukaryota</taxon>
        <taxon>Viridiplantae</taxon>
        <taxon>Streptophyta</taxon>
        <taxon>Embryophyta</taxon>
        <taxon>Tracheophyta</taxon>
        <taxon>Spermatophyta</taxon>
        <taxon>Magnoliopsida</taxon>
        <taxon>eudicotyledons</taxon>
        <taxon>Gunneridae</taxon>
        <taxon>Pentapetalae</taxon>
        <taxon>rosids</taxon>
        <taxon>malvids</taxon>
        <taxon>Malvales</taxon>
        <taxon>Malvaceae</taxon>
        <taxon>Malvoideae</taxon>
        <taxon>Gossypium</taxon>
    </lineage>
</organism>
<evidence type="ECO:0000313" key="2">
    <source>
        <dbReference type="Proteomes" id="UP000593568"/>
    </source>
</evidence>
<name>A0A7J9FFD0_9ROSI</name>
<proteinExistence type="predicted"/>
<dbReference type="AlphaFoldDB" id="A0A7J9FFD0"/>
<sequence>MRFCTDVKTSTGSLYSGYEELLDMLLYLYLGNMSRGSLFRQHKVGSVRVCSQ</sequence>
<evidence type="ECO:0000313" key="1">
    <source>
        <dbReference type="EMBL" id="MBA0783871.1"/>
    </source>
</evidence>
<protein>
    <submittedName>
        <fullName evidence="1">Uncharacterized protein</fullName>
    </submittedName>
</protein>
<gene>
    <name evidence="1" type="ORF">Gotri_001520</name>
</gene>
<accession>A0A7J9FFD0</accession>
<dbReference type="EMBL" id="JABEZW010000013">
    <property type="protein sequence ID" value="MBA0783871.1"/>
    <property type="molecule type" value="Genomic_DNA"/>
</dbReference>
<comment type="caution">
    <text evidence="1">The sequence shown here is derived from an EMBL/GenBank/DDBJ whole genome shotgun (WGS) entry which is preliminary data.</text>
</comment>
<reference evidence="1 2" key="1">
    <citation type="journal article" date="2019" name="Genome Biol. Evol.">
        <title>Insights into the evolution of the New World diploid cottons (Gossypium, subgenus Houzingenia) based on genome sequencing.</title>
        <authorList>
            <person name="Grover C.E."/>
            <person name="Arick M.A. 2nd"/>
            <person name="Thrash A."/>
            <person name="Conover J.L."/>
            <person name="Sanders W.S."/>
            <person name="Peterson D.G."/>
            <person name="Frelichowski J.E."/>
            <person name="Scheffler J.A."/>
            <person name="Scheffler B.E."/>
            <person name="Wendel J.F."/>
        </authorList>
    </citation>
    <scope>NUCLEOTIDE SEQUENCE [LARGE SCALE GENOMIC DNA]</scope>
    <source>
        <strain evidence="1">8</strain>
        <tissue evidence="1">Leaf</tissue>
    </source>
</reference>
<dbReference type="Proteomes" id="UP000593568">
    <property type="component" value="Unassembled WGS sequence"/>
</dbReference>